<accession>A0AAW4YBX2</accession>
<feature type="domain" description="DDH" evidence="1">
    <location>
        <begin position="65"/>
        <end position="127"/>
    </location>
</feature>
<keyword evidence="2" id="KW-0540">Nuclease</keyword>
<comment type="caution">
    <text evidence="2">The sequence shown here is derived from an EMBL/GenBank/DDBJ whole genome shotgun (WGS) entry which is preliminary data.</text>
</comment>
<dbReference type="InterPro" id="IPR001667">
    <property type="entry name" value="DDH_dom"/>
</dbReference>
<feature type="non-terminal residue" evidence="2">
    <location>
        <position position="127"/>
    </location>
</feature>
<reference evidence="2" key="1">
    <citation type="journal article" date="2021" name="Front Med (Lausanne)">
        <title>The Prevalence and Determinants of Fusidic Acid Resistance Among Methicillin-Resistant Staphylococcus aureus Clinical Isolates in China.</title>
        <authorList>
            <person name="Zhao H."/>
            <person name="Wang X."/>
            <person name="Wang B."/>
            <person name="Xu Y."/>
            <person name="Rao L."/>
            <person name="Wan B."/>
            <person name="Guo Y."/>
            <person name="Wu X."/>
            <person name="Yu J."/>
            <person name="Chen L."/>
            <person name="Li M."/>
            <person name="Yu F."/>
        </authorList>
    </citation>
    <scope>NUCLEOTIDE SEQUENCE</scope>
    <source>
        <strain evidence="2">NC-4</strain>
    </source>
</reference>
<dbReference type="Proteomes" id="UP001200271">
    <property type="component" value="Unassembled WGS sequence"/>
</dbReference>
<gene>
    <name evidence="2" type="ORF">LB359_17880</name>
</gene>
<dbReference type="SUPFAM" id="SSF64182">
    <property type="entry name" value="DHH phosphoesterases"/>
    <property type="match status" value="1"/>
</dbReference>
<keyword evidence="2" id="KW-0269">Exonuclease</keyword>
<dbReference type="AlphaFoldDB" id="A0AAW4YBX2"/>
<sequence>MSDELTSKLKLTPIVKKILESKSIIDEQAIESIISDTDINHDALQLSDMTKAIERIKRAIVNDEKILVYGDYDADGVTSTTILVTTLQLLGAQVGWHIPNRFTEGYGPNELAFRNAHDEGITLIITV</sequence>
<dbReference type="EMBL" id="JAIUEN010000538">
    <property type="protein sequence ID" value="MCE3364098.1"/>
    <property type="molecule type" value="Genomic_DNA"/>
</dbReference>
<keyword evidence="2" id="KW-0378">Hydrolase</keyword>
<dbReference type="InterPro" id="IPR038763">
    <property type="entry name" value="DHH_sf"/>
</dbReference>
<dbReference type="Pfam" id="PF01368">
    <property type="entry name" value="DHH"/>
    <property type="match status" value="1"/>
</dbReference>
<protein>
    <submittedName>
        <fullName evidence="2">Single-stranded-DNA-specific exonuclease RecJ</fullName>
    </submittedName>
</protein>
<organism evidence="2 3">
    <name type="scientific">Staphylococcus aureus</name>
    <dbReference type="NCBI Taxonomy" id="1280"/>
    <lineage>
        <taxon>Bacteria</taxon>
        <taxon>Bacillati</taxon>
        <taxon>Bacillota</taxon>
        <taxon>Bacilli</taxon>
        <taxon>Bacillales</taxon>
        <taxon>Staphylococcaceae</taxon>
        <taxon>Staphylococcus</taxon>
    </lineage>
</organism>
<dbReference type="Gene3D" id="3.90.1640.30">
    <property type="match status" value="1"/>
</dbReference>
<evidence type="ECO:0000259" key="1">
    <source>
        <dbReference type="Pfam" id="PF01368"/>
    </source>
</evidence>
<dbReference type="PANTHER" id="PTHR30255">
    <property type="entry name" value="SINGLE-STRANDED-DNA-SPECIFIC EXONUCLEASE RECJ"/>
    <property type="match status" value="1"/>
</dbReference>
<dbReference type="GO" id="GO:0004527">
    <property type="term" value="F:exonuclease activity"/>
    <property type="evidence" value="ECO:0007669"/>
    <property type="project" value="UniProtKB-KW"/>
</dbReference>
<name>A0AAW4YBX2_STAAU</name>
<evidence type="ECO:0000313" key="2">
    <source>
        <dbReference type="EMBL" id="MCE3364098.1"/>
    </source>
</evidence>
<proteinExistence type="predicted"/>
<dbReference type="InterPro" id="IPR051673">
    <property type="entry name" value="SSDNA_exonuclease_RecJ"/>
</dbReference>
<reference evidence="2" key="2">
    <citation type="submission" date="2023-08" db="EMBL/GenBank/DDBJ databases">
        <authorList>
            <person name="Zhao H."/>
            <person name="Wang X."/>
        </authorList>
    </citation>
    <scope>NUCLEOTIDE SEQUENCE</scope>
    <source>
        <strain evidence="2">NC-4</strain>
    </source>
</reference>
<evidence type="ECO:0000313" key="3">
    <source>
        <dbReference type="Proteomes" id="UP001200271"/>
    </source>
</evidence>
<dbReference type="PANTHER" id="PTHR30255:SF2">
    <property type="entry name" value="SINGLE-STRANDED-DNA-SPECIFIC EXONUCLEASE RECJ"/>
    <property type="match status" value="1"/>
</dbReference>